<dbReference type="SUPFAM" id="SSF52218">
    <property type="entry name" value="Flavoproteins"/>
    <property type="match status" value="1"/>
</dbReference>
<dbReference type="EMBL" id="MZGX01000001">
    <property type="protein sequence ID" value="OPX46290.1"/>
    <property type="molecule type" value="Genomic_DNA"/>
</dbReference>
<dbReference type="STRING" id="48256.CLHUN_01060"/>
<dbReference type="InterPro" id="IPR050104">
    <property type="entry name" value="FMN-dep_NADH:Q_OxRdtase_AzoR1"/>
</dbReference>
<comment type="caution">
    <text evidence="2">The sequence shown here is derived from an EMBL/GenBank/DDBJ whole genome shotgun (WGS) entry which is preliminary data.</text>
</comment>
<dbReference type="PANTHER" id="PTHR43741:SF4">
    <property type="entry name" value="FMN-DEPENDENT NADH:QUINONE OXIDOREDUCTASE"/>
    <property type="match status" value="1"/>
</dbReference>
<organism evidence="2 3">
    <name type="scientific">Ruminiclostridium hungatei</name>
    <name type="common">Clostridium hungatei</name>
    <dbReference type="NCBI Taxonomy" id="48256"/>
    <lineage>
        <taxon>Bacteria</taxon>
        <taxon>Bacillati</taxon>
        <taxon>Bacillota</taxon>
        <taxon>Clostridia</taxon>
        <taxon>Eubacteriales</taxon>
        <taxon>Oscillospiraceae</taxon>
        <taxon>Ruminiclostridium</taxon>
    </lineage>
</organism>
<evidence type="ECO:0000313" key="2">
    <source>
        <dbReference type="EMBL" id="OPX46290.1"/>
    </source>
</evidence>
<keyword evidence="2" id="KW-0560">Oxidoreductase</keyword>
<feature type="domain" description="NADPH-dependent FMN reductase-like" evidence="1">
    <location>
        <begin position="1"/>
        <end position="144"/>
    </location>
</feature>
<sequence>MKICVIHGSPRKGNTYKATKIMMAHMEGMGEVEFSEFFLPKAMPVFCCGCYNCFDKGEEMCPHAQYTQPVEQAIKAADAVIITSPVYVLAENGAVKTLLDHYGYMFIPHRPMEEMFSKVGMIISTTAGAGTGKAIKAIYNSLNFWGVKRIFKLGLTIFAKDWEDMKPLKQQKFEKIIKKKAERFHACIVKREKLHTRLFTRFMFFIIRKSLSSYKDGHPDKKYWLQKGWLNGRNRPFQH</sequence>
<dbReference type="RefSeq" id="WP_080062612.1">
    <property type="nucleotide sequence ID" value="NZ_MZGX01000001.1"/>
</dbReference>
<dbReference type="InterPro" id="IPR029039">
    <property type="entry name" value="Flavoprotein-like_sf"/>
</dbReference>
<name>A0A1V4SQZ0_RUMHU</name>
<dbReference type="AlphaFoldDB" id="A0A1V4SQZ0"/>
<dbReference type="PANTHER" id="PTHR43741">
    <property type="entry name" value="FMN-DEPENDENT NADH-AZOREDUCTASE 1"/>
    <property type="match status" value="1"/>
</dbReference>
<dbReference type="OrthoDB" id="3789967at2"/>
<dbReference type="Pfam" id="PF03358">
    <property type="entry name" value="FMN_red"/>
    <property type="match status" value="1"/>
</dbReference>
<proteinExistence type="predicted"/>
<gene>
    <name evidence="2" type="primary">azr</name>
    <name evidence="2" type="ORF">CLHUN_01060</name>
</gene>
<dbReference type="GO" id="GO:0050446">
    <property type="term" value="F:azobenzene reductase (NADP+) activity"/>
    <property type="evidence" value="ECO:0007669"/>
    <property type="project" value="UniProtKB-EC"/>
</dbReference>
<dbReference type="InterPro" id="IPR005025">
    <property type="entry name" value="FMN_Rdtase-like_dom"/>
</dbReference>
<dbReference type="Gene3D" id="3.40.50.360">
    <property type="match status" value="1"/>
</dbReference>
<evidence type="ECO:0000313" key="3">
    <source>
        <dbReference type="Proteomes" id="UP000191554"/>
    </source>
</evidence>
<dbReference type="EC" id="1.7.1.6" evidence="2"/>
<protein>
    <submittedName>
        <fullName evidence="2">NADPH azoreductase</fullName>
        <ecNumber evidence="2">1.7.1.6</ecNumber>
    </submittedName>
</protein>
<dbReference type="Proteomes" id="UP000191554">
    <property type="component" value="Unassembled WGS sequence"/>
</dbReference>
<reference evidence="2 3" key="1">
    <citation type="submission" date="2017-03" db="EMBL/GenBank/DDBJ databases">
        <title>Genome sequence of Clostridium hungatei DSM 14427.</title>
        <authorList>
            <person name="Poehlein A."/>
            <person name="Daniel R."/>
        </authorList>
    </citation>
    <scope>NUCLEOTIDE SEQUENCE [LARGE SCALE GENOMIC DNA]</scope>
    <source>
        <strain evidence="2 3">DSM 14427</strain>
    </source>
</reference>
<evidence type="ECO:0000259" key="1">
    <source>
        <dbReference type="Pfam" id="PF03358"/>
    </source>
</evidence>
<accession>A0A1V4SQZ0</accession>
<keyword evidence="3" id="KW-1185">Reference proteome</keyword>